<dbReference type="EMBL" id="LN890974">
    <property type="protein sequence ID" value="CUS13331.1"/>
    <property type="molecule type" value="Genomic_DNA"/>
</dbReference>
<dbReference type="InterPro" id="IPR018617">
    <property type="entry name" value="Ima1_N"/>
</dbReference>
<gene>
    <name evidence="9" type="ORF">GSTUAT00002570001</name>
</gene>
<evidence type="ECO:0000256" key="5">
    <source>
        <dbReference type="ARBA" id="ARBA00023242"/>
    </source>
</evidence>
<dbReference type="GO" id="GO:0044732">
    <property type="term" value="C:mitotic spindle pole body"/>
    <property type="evidence" value="ECO:0007669"/>
    <property type="project" value="TreeGrafter"/>
</dbReference>
<feature type="domain" description="Ima1 N-terminal" evidence="8">
    <location>
        <begin position="13"/>
        <end position="148"/>
    </location>
</feature>
<feature type="region of interest" description="Disordered" evidence="6">
    <location>
        <begin position="60"/>
        <end position="84"/>
    </location>
</feature>
<proteinExistence type="predicted"/>
<evidence type="ECO:0000256" key="3">
    <source>
        <dbReference type="ARBA" id="ARBA00022989"/>
    </source>
</evidence>
<feature type="transmembrane region" description="Helical" evidence="7">
    <location>
        <begin position="295"/>
        <end position="314"/>
    </location>
</feature>
<keyword evidence="10" id="KW-1185">Reference proteome</keyword>
<dbReference type="Pfam" id="PF09779">
    <property type="entry name" value="Ima1_N"/>
    <property type="match status" value="1"/>
</dbReference>
<feature type="compositionally biased region" description="Polar residues" evidence="6">
    <location>
        <begin position="415"/>
        <end position="427"/>
    </location>
</feature>
<feature type="transmembrane region" description="Helical" evidence="7">
    <location>
        <begin position="660"/>
        <end position="678"/>
    </location>
</feature>
<keyword evidence="2 7" id="KW-0812">Transmembrane</keyword>
<feature type="compositionally biased region" description="Polar residues" evidence="6">
    <location>
        <begin position="392"/>
        <end position="402"/>
    </location>
</feature>
<reference evidence="9" key="1">
    <citation type="submission" date="2015-10" db="EMBL/GenBank/DDBJ databases">
        <authorList>
            <person name="Regsiter A."/>
            <person name="william w."/>
        </authorList>
    </citation>
    <scope>NUCLEOTIDE SEQUENCE</scope>
    <source>
        <strain evidence="9">Montdore</strain>
    </source>
</reference>
<dbReference type="AlphaFoldDB" id="A0A292Q2N4"/>
<feature type="compositionally biased region" description="Low complexity" evidence="6">
    <location>
        <begin position="485"/>
        <end position="498"/>
    </location>
</feature>
<dbReference type="GO" id="GO:0034992">
    <property type="term" value="C:microtubule organizing center attachment site"/>
    <property type="evidence" value="ECO:0007669"/>
    <property type="project" value="TreeGrafter"/>
</dbReference>
<evidence type="ECO:0000259" key="8">
    <source>
        <dbReference type="Pfam" id="PF09779"/>
    </source>
</evidence>
<keyword evidence="4 7" id="KW-0472">Membrane</keyword>
<sequence>MVRALLFNRNPACWGCGQKPPSLAGARRALNGSVVYFVCPSCGNPNHFDEHGEIRDFVPSTPEGPAPRFARKRHSPTSKATYEEPPASPIFCRDCLNNQKIVSTRIGDYELPPDDHPDLDYHINVLFPRFQKELEERFPLVCADCAPRANEQIRSKNYKVKVESLRQMLARSGDPSRTREEKANSWGLFERLVWVLRGGVWCYSHFIVAAWAGTAMLFPERAVGMVLTDGGGTWVGCLSRSFEDSKPVPDCYEVASRHALKFLPWSILGFFWVYWESSLQKHPEKKLVGSNEYLWMEIGVWAFRMACWVVFAYFKLTFSEDMMLRVFPPPFYPSAILTLPSQSTLGSLSCLKLENPPSFSLREPMPISATPSPPSSPPQETMKGSCQPRPPNYQSMQGSPTTPRLPLKKLIPPTTGASTVYSPQTDFRSAFTMRDGSVSPSPSPALNRKKGSWSPDAMDWNPTDRDDAPWEKPIPQPPFTSSFNRQSPQPQPQQQQRQYKSPFTGALPPAPKPPSHRYVSSLMHPAPVKPIRSQLEKEQFFHPRPTGASPEFAKLSDPTYTLGSGYPPLANQKLFVEDEQTGLEGLFGPGLKLDDEPELPIRARPNPGWAGVLWRVNLLVACLAVATKLQDTPNVPTAASLISAGCVAQRDKASRGLSRTVLACAGVLLSIAAVLLPRDQLLERTLLTFVALALGSEFWGVLVFLQKERARKFYERERRKKLEVEERIRRGRKGLNSFAGMSL</sequence>
<evidence type="ECO:0000256" key="1">
    <source>
        <dbReference type="ARBA" id="ARBA00004473"/>
    </source>
</evidence>
<dbReference type="PANTHER" id="PTHR28538:SF1">
    <property type="entry name" value="INTEGRAL INNER NUCLEAR MEMBRANE PROTEIN IMA1"/>
    <property type="match status" value="1"/>
</dbReference>
<evidence type="ECO:0000256" key="2">
    <source>
        <dbReference type="ARBA" id="ARBA00022692"/>
    </source>
</evidence>
<keyword evidence="5" id="KW-0539">Nucleus</keyword>
<dbReference type="GO" id="GO:0034506">
    <property type="term" value="C:chromosome, centromeric core domain"/>
    <property type="evidence" value="ECO:0007669"/>
    <property type="project" value="TreeGrafter"/>
</dbReference>
<evidence type="ECO:0000256" key="6">
    <source>
        <dbReference type="SAM" id="MobiDB-lite"/>
    </source>
</evidence>
<evidence type="ECO:0000313" key="9">
    <source>
        <dbReference type="EMBL" id="CUS13331.1"/>
    </source>
</evidence>
<accession>A0A292Q2N4</accession>
<dbReference type="GO" id="GO:0005637">
    <property type="term" value="C:nuclear inner membrane"/>
    <property type="evidence" value="ECO:0007669"/>
    <property type="project" value="UniProtKB-SubCell"/>
</dbReference>
<evidence type="ECO:0000313" key="10">
    <source>
        <dbReference type="Proteomes" id="UP001412239"/>
    </source>
</evidence>
<evidence type="ECO:0000256" key="7">
    <source>
        <dbReference type="SAM" id="Phobius"/>
    </source>
</evidence>
<dbReference type="InterPro" id="IPR042321">
    <property type="entry name" value="Ima1"/>
</dbReference>
<protein>
    <recommendedName>
        <fullName evidence="8">Ima1 N-terminal domain-containing protein</fullName>
    </recommendedName>
</protein>
<keyword evidence="3 7" id="KW-1133">Transmembrane helix</keyword>
<evidence type="ECO:0000256" key="4">
    <source>
        <dbReference type="ARBA" id="ARBA00023136"/>
    </source>
</evidence>
<name>A0A292Q2N4_9PEZI</name>
<feature type="transmembrane region" description="Helical" evidence="7">
    <location>
        <begin position="684"/>
        <end position="705"/>
    </location>
</feature>
<comment type="subcellular location">
    <subcellularLocation>
        <location evidence="1">Nucleus inner membrane</location>
        <topology evidence="1">Multi-pass membrane protein</topology>
    </subcellularLocation>
</comment>
<feature type="region of interest" description="Disordered" evidence="6">
    <location>
        <begin position="362"/>
        <end position="521"/>
    </location>
</feature>
<dbReference type="PANTHER" id="PTHR28538">
    <property type="entry name" value="INTEGRAL INNER NUCLEAR MEMBRANE PROTEIN IMA1"/>
    <property type="match status" value="1"/>
</dbReference>
<dbReference type="Proteomes" id="UP001412239">
    <property type="component" value="Unassembled WGS sequence"/>
</dbReference>
<organism evidence="9 10">
    <name type="scientific">Tuber aestivum</name>
    <name type="common">summer truffle</name>
    <dbReference type="NCBI Taxonomy" id="59557"/>
    <lineage>
        <taxon>Eukaryota</taxon>
        <taxon>Fungi</taxon>
        <taxon>Dikarya</taxon>
        <taxon>Ascomycota</taxon>
        <taxon>Pezizomycotina</taxon>
        <taxon>Pezizomycetes</taxon>
        <taxon>Pezizales</taxon>
        <taxon>Tuberaceae</taxon>
        <taxon>Tuber</taxon>
    </lineage>
</organism>
<dbReference type="GO" id="GO:0071765">
    <property type="term" value="P:nuclear inner membrane organization"/>
    <property type="evidence" value="ECO:0007669"/>
    <property type="project" value="InterPro"/>
</dbReference>